<sequence length="268" mass="29949">MSQDPITPRLDLATRTIDLTSTVIRGSHLDLVSLVAESSTKAANETIRWLARERISEKAFVYAMQLGRNIAQPNANGLSVLEKLEQTSSRLYGLDLIMPGALGRTILYDERLRWIGTTEAVILKYHPPAYTVEALCDLFASTNLKENDPRIPAVKARLRSVISKAVDSIHLHTVNMGQGTKSLPARIEELPKHYMADFSLTGAIRTLQAMADSNILVQMNCCIIDLLDWIFHHWTGKLVLSVNNEIAFDEQLGDSEFKLIVLIENPLQ</sequence>
<dbReference type="EMBL" id="KV748959">
    <property type="protein sequence ID" value="OCL11913.1"/>
    <property type="molecule type" value="Genomic_DNA"/>
</dbReference>
<dbReference type="Proteomes" id="UP000250140">
    <property type="component" value="Unassembled WGS sequence"/>
</dbReference>
<protein>
    <submittedName>
        <fullName evidence="1">Uncharacterized protein</fullName>
    </submittedName>
</protein>
<reference evidence="1 2" key="1">
    <citation type="journal article" date="2016" name="Nat. Commun.">
        <title>Ectomycorrhizal ecology is imprinted in the genome of the dominant symbiotic fungus Cenococcum geophilum.</title>
        <authorList>
            <consortium name="DOE Joint Genome Institute"/>
            <person name="Peter M."/>
            <person name="Kohler A."/>
            <person name="Ohm R.A."/>
            <person name="Kuo A."/>
            <person name="Krutzmann J."/>
            <person name="Morin E."/>
            <person name="Arend M."/>
            <person name="Barry K.W."/>
            <person name="Binder M."/>
            <person name="Choi C."/>
            <person name="Clum A."/>
            <person name="Copeland A."/>
            <person name="Grisel N."/>
            <person name="Haridas S."/>
            <person name="Kipfer T."/>
            <person name="LaButti K."/>
            <person name="Lindquist E."/>
            <person name="Lipzen A."/>
            <person name="Maire R."/>
            <person name="Meier B."/>
            <person name="Mihaltcheva S."/>
            <person name="Molinier V."/>
            <person name="Murat C."/>
            <person name="Poggeler S."/>
            <person name="Quandt C.A."/>
            <person name="Sperisen C."/>
            <person name="Tritt A."/>
            <person name="Tisserant E."/>
            <person name="Crous P.W."/>
            <person name="Henrissat B."/>
            <person name="Nehls U."/>
            <person name="Egli S."/>
            <person name="Spatafora J.W."/>
            <person name="Grigoriev I.V."/>
            <person name="Martin F.M."/>
        </authorList>
    </citation>
    <scope>NUCLEOTIDE SEQUENCE [LARGE SCALE GENOMIC DNA]</scope>
    <source>
        <strain evidence="1 2">CBS 207.34</strain>
    </source>
</reference>
<accession>A0A8E2JWB8</accession>
<dbReference type="OrthoDB" id="3526561at2759"/>
<evidence type="ECO:0000313" key="2">
    <source>
        <dbReference type="Proteomes" id="UP000250140"/>
    </source>
</evidence>
<proteinExistence type="predicted"/>
<keyword evidence="2" id="KW-1185">Reference proteome</keyword>
<dbReference type="AlphaFoldDB" id="A0A8E2JWB8"/>
<name>A0A8E2JWB8_9PEZI</name>
<evidence type="ECO:0000313" key="1">
    <source>
        <dbReference type="EMBL" id="OCL11913.1"/>
    </source>
</evidence>
<gene>
    <name evidence="1" type="ORF">AOQ84DRAFT_313088</name>
</gene>
<organism evidence="1 2">
    <name type="scientific">Glonium stellatum</name>
    <dbReference type="NCBI Taxonomy" id="574774"/>
    <lineage>
        <taxon>Eukaryota</taxon>
        <taxon>Fungi</taxon>
        <taxon>Dikarya</taxon>
        <taxon>Ascomycota</taxon>
        <taxon>Pezizomycotina</taxon>
        <taxon>Dothideomycetes</taxon>
        <taxon>Pleosporomycetidae</taxon>
        <taxon>Gloniales</taxon>
        <taxon>Gloniaceae</taxon>
        <taxon>Glonium</taxon>
    </lineage>
</organism>